<dbReference type="Gene3D" id="3.30.540.10">
    <property type="entry name" value="Fructose-1,6-Bisphosphatase, subunit A, domain 1"/>
    <property type="match status" value="1"/>
</dbReference>
<evidence type="ECO:0000256" key="3">
    <source>
        <dbReference type="ARBA" id="ARBA00022801"/>
    </source>
</evidence>
<dbReference type="EMBL" id="JAJVCZ030000009">
    <property type="protein sequence ID" value="KAL0256395.1"/>
    <property type="molecule type" value="Genomic_DNA"/>
</dbReference>
<organism evidence="5 6">
    <name type="scientific">Diplodia seriata</name>
    <dbReference type="NCBI Taxonomy" id="420778"/>
    <lineage>
        <taxon>Eukaryota</taxon>
        <taxon>Fungi</taxon>
        <taxon>Dikarya</taxon>
        <taxon>Ascomycota</taxon>
        <taxon>Pezizomycotina</taxon>
        <taxon>Dothideomycetes</taxon>
        <taxon>Dothideomycetes incertae sedis</taxon>
        <taxon>Botryosphaeriales</taxon>
        <taxon>Botryosphaeriaceae</taxon>
        <taxon>Diplodia</taxon>
    </lineage>
</organism>
<sequence>MSISASELLAIRDFLVIVAKEAGDIITSAKPSSSNLTTKKNSTPQWKRKSETFETTDIVTDTDKAVENLIATRLIAKYPEYEFVGEESFDAARETITAAPTWIVDPIDGTSNFVHGLPEVCVSLALVVARRPAVGVVYNPFQRELFAAVAGAGAFHQHPALNAGEPRPLRADVPPPPPLTGLRDACVGIDFGSDRSGPNFALNLAVFAALASSDSAGGGRFAHALRATNCASESVCRVAAGQLDCWWECGAYAWDVAAAWCVLSEAGGVMVDGHPGGGGGGGDSGWDPPIDNRRYLAVRPAREGQGELVEEFWGVVGEGRSTYGPPPPPPSS</sequence>
<keyword evidence="4" id="KW-0460">Magnesium</keyword>
<keyword evidence="6" id="KW-1185">Reference proteome</keyword>
<dbReference type="Proteomes" id="UP001430584">
    <property type="component" value="Unassembled WGS sequence"/>
</dbReference>
<accession>A0ABR3C893</accession>
<dbReference type="PRINTS" id="PR00377">
    <property type="entry name" value="IMPHPHTASES"/>
</dbReference>
<evidence type="ECO:0000313" key="5">
    <source>
        <dbReference type="EMBL" id="KAL0256395.1"/>
    </source>
</evidence>
<dbReference type="PROSITE" id="PS00630">
    <property type="entry name" value="IMP_2"/>
    <property type="match status" value="1"/>
</dbReference>
<dbReference type="RefSeq" id="XP_066629424.1">
    <property type="nucleotide sequence ID" value="XM_066780195.1"/>
</dbReference>
<evidence type="ECO:0008006" key="7">
    <source>
        <dbReference type="Google" id="ProtNLM"/>
    </source>
</evidence>
<dbReference type="PROSITE" id="PS00629">
    <property type="entry name" value="IMP_1"/>
    <property type="match status" value="1"/>
</dbReference>
<dbReference type="SUPFAM" id="SSF56655">
    <property type="entry name" value="Carbohydrate phosphatase"/>
    <property type="match status" value="1"/>
</dbReference>
<proteinExistence type="inferred from homology"/>
<name>A0ABR3C893_9PEZI</name>
<keyword evidence="3" id="KW-0378">Hydrolase</keyword>
<comment type="caution">
    <text evidence="5">The sequence shown here is derived from an EMBL/GenBank/DDBJ whole genome shotgun (WGS) entry which is preliminary data.</text>
</comment>
<evidence type="ECO:0000256" key="4">
    <source>
        <dbReference type="ARBA" id="ARBA00022842"/>
    </source>
</evidence>
<protein>
    <recommendedName>
        <fullName evidence="7">Inositol-phosphate phosphatase</fullName>
    </recommendedName>
</protein>
<reference evidence="5 6" key="1">
    <citation type="submission" date="2024-02" db="EMBL/GenBank/DDBJ databases">
        <title>De novo assembly and annotation of 12 fungi associated with fruit tree decline syndrome in Ontario, Canada.</title>
        <authorList>
            <person name="Sulman M."/>
            <person name="Ellouze W."/>
            <person name="Ilyukhin E."/>
        </authorList>
    </citation>
    <scope>NUCLEOTIDE SEQUENCE [LARGE SCALE GENOMIC DNA]</scope>
    <source>
        <strain evidence="5 6">FDS-637</strain>
    </source>
</reference>
<keyword evidence="2" id="KW-0479">Metal-binding</keyword>
<gene>
    <name evidence="5" type="ORF">SLS55_008790</name>
</gene>
<evidence type="ECO:0000313" key="6">
    <source>
        <dbReference type="Proteomes" id="UP001430584"/>
    </source>
</evidence>
<dbReference type="GeneID" id="92012875"/>
<dbReference type="InterPro" id="IPR020550">
    <property type="entry name" value="Inositol_monophosphatase_CS"/>
</dbReference>
<evidence type="ECO:0000256" key="1">
    <source>
        <dbReference type="ARBA" id="ARBA00009759"/>
    </source>
</evidence>
<evidence type="ECO:0000256" key="2">
    <source>
        <dbReference type="ARBA" id="ARBA00022723"/>
    </source>
</evidence>
<dbReference type="InterPro" id="IPR020583">
    <property type="entry name" value="Inositol_monoP_metal-BS"/>
</dbReference>
<dbReference type="Gene3D" id="3.40.190.80">
    <property type="match status" value="1"/>
</dbReference>
<dbReference type="Pfam" id="PF00459">
    <property type="entry name" value="Inositol_P"/>
    <property type="match status" value="1"/>
</dbReference>
<dbReference type="PANTHER" id="PTHR20854">
    <property type="entry name" value="INOSITOL MONOPHOSPHATASE"/>
    <property type="match status" value="1"/>
</dbReference>
<comment type="similarity">
    <text evidence="1">Belongs to the inositol monophosphatase superfamily.</text>
</comment>
<dbReference type="PANTHER" id="PTHR20854:SF4">
    <property type="entry name" value="INOSITOL-1-MONOPHOSPHATASE-RELATED"/>
    <property type="match status" value="1"/>
</dbReference>
<dbReference type="InterPro" id="IPR000760">
    <property type="entry name" value="Inositol_monophosphatase-like"/>
</dbReference>